<dbReference type="OrthoDB" id="9803573at2"/>
<dbReference type="Pfam" id="PF22617">
    <property type="entry name" value="HCS_D2"/>
    <property type="match status" value="1"/>
</dbReference>
<proteinExistence type="inferred from homology"/>
<dbReference type="AlphaFoldDB" id="A0A1C2G3X3"/>
<sequence length="381" mass="40902">MDLTVGINDTTLRDGEQTAGVVFSAEEKIAIACALDQAGIAEMEVGIPILGPEERETIRAIGALGLRARPMVWARMCPADLDAASLCGNVLVHLSIPVSDIHIQRKLKRSHAWVLKTVTRFVGMAVDRGMRVSVGAEDASRADPDFLCRVAEVAQKAGAWRLRFADTLGVLDPFTTRERIGALVRHTDLPIEMHAHDDLGLATANTLAAVLAGARYVNTTVNGLGERAGNASLEEVVLALHVIYRRTTGIDMTQLPAISGLVGQASGRPAPPQKSVVGDAVFTHEAGIHVDGLLKDVRTYQGFDPAEVGRAHRIVLGKYSGSQAVTYVYDKLGIALSREQARRIVTLVRAHAMRTKTSPSDQDLRDFLGQTRTLGLAGATL</sequence>
<reference evidence="9 10" key="1">
    <citation type="submission" date="2018-02" db="EMBL/GenBank/DDBJ databases">
        <title>Insights into the biology of acidophilic members of the Acidiferrobacteraceae family derived from comparative genomic analyses.</title>
        <authorList>
            <person name="Issotta F."/>
            <person name="Thyssen C."/>
            <person name="Mena C."/>
            <person name="Moya A."/>
            <person name="Bellenberg S."/>
            <person name="Sproer C."/>
            <person name="Covarrubias P.C."/>
            <person name="Sand W."/>
            <person name="Quatrini R."/>
            <person name="Vera M."/>
        </authorList>
    </citation>
    <scope>NUCLEOTIDE SEQUENCE [LARGE SCALE GENOMIC DNA]</scope>
    <source>
        <strain evidence="10">m-1</strain>
    </source>
</reference>
<protein>
    <recommendedName>
        <fullName evidence="4 8">Homocitrate synthase</fullName>
        <ecNumber evidence="3 8">2.3.3.14</ecNumber>
    </recommendedName>
</protein>
<dbReference type="NCBIfam" id="TIGR02660">
    <property type="entry name" value="nifV_homocitr"/>
    <property type="match status" value="1"/>
</dbReference>
<dbReference type="STRING" id="163359.A9R16_07965"/>
<dbReference type="GO" id="GO:0004410">
    <property type="term" value="F:homocitrate synthase activity"/>
    <property type="evidence" value="ECO:0007669"/>
    <property type="project" value="UniProtKB-UniRule"/>
</dbReference>
<accession>A0A1C2G3X3</accession>
<dbReference type="Gene3D" id="3.20.20.70">
    <property type="entry name" value="Aldolase class I"/>
    <property type="match status" value="1"/>
</dbReference>
<evidence type="ECO:0000256" key="3">
    <source>
        <dbReference type="ARBA" id="ARBA00012974"/>
    </source>
</evidence>
<dbReference type="InterPro" id="IPR013477">
    <property type="entry name" value="NifV/FrbC"/>
</dbReference>
<keyword evidence="5 7" id="KW-0808">Transferase</keyword>
<dbReference type="PROSITE" id="PS00816">
    <property type="entry name" value="AIPM_HOMOCIT_SYNTH_2"/>
    <property type="match status" value="1"/>
</dbReference>
<comment type="similarity">
    <text evidence="2 7">Belongs to the alpha-IPM synthase/homocitrate synthase family.</text>
</comment>
<dbReference type="InterPro" id="IPR054691">
    <property type="entry name" value="LeuA/HCS_post-cat"/>
</dbReference>
<evidence type="ECO:0000256" key="1">
    <source>
        <dbReference type="ARBA" id="ARBA00003050"/>
    </source>
</evidence>
<dbReference type="EC" id="2.3.3.14" evidence="3 8"/>
<dbReference type="InterPro" id="IPR002034">
    <property type="entry name" value="AIPM/Hcit_synth_CS"/>
</dbReference>
<evidence type="ECO:0000256" key="6">
    <source>
        <dbReference type="ARBA" id="ARBA00048019"/>
    </source>
</evidence>
<dbReference type="PANTHER" id="PTHR42880">
    <property type="entry name" value="HOMOCITRATE SYNTHASE"/>
    <property type="match status" value="1"/>
</dbReference>
<dbReference type="Gene3D" id="1.10.238.260">
    <property type="match status" value="1"/>
</dbReference>
<evidence type="ECO:0000256" key="8">
    <source>
        <dbReference type="RuleBase" id="RU367143"/>
    </source>
</evidence>
<gene>
    <name evidence="9" type="primary">nifV</name>
    <name evidence="9" type="ORF">C4900_13585</name>
</gene>
<dbReference type="PROSITE" id="PS50991">
    <property type="entry name" value="PYR_CT"/>
    <property type="match status" value="1"/>
</dbReference>
<evidence type="ECO:0000313" key="9">
    <source>
        <dbReference type="EMBL" id="RCN56789.1"/>
    </source>
</evidence>
<organism evidence="9 10">
    <name type="scientific">Acidiferrobacter thiooxydans</name>
    <dbReference type="NCBI Taxonomy" id="163359"/>
    <lineage>
        <taxon>Bacteria</taxon>
        <taxon>Pseudomonadati</taxon>
        <taxon>Pseudomonadota</taxon>
        <taxon>Gammaproteobacteria</taxon>
        <taxon>Acidiferrobacterales</taxon>
        <taxon>Acidiferrobacteraceae</taxon>
        <taxon>Acidiferrobacter</taxon>
    </lineage>
</organism>
<comment type="function">
    <text evidence="1 8">This protein is a Fe-Mo-cofactor biosynthetic component.</text>
</comment>
<evidence type="ECO:0000256" key="2">
    <source>
        <dbReference type="ARBA" id="ARBA00006154"/>
    </source>
</evidence>
<dbReference type="CDD" id="cd07939">
    <property type="entry name" value="DRE_TIM_NifV"/>
    <property type="match status" value="1"/>
</dbReference>
<name>A0A1C2G3X3_9GAMM</name>
<dbReference type="InterPro" id="IPR000891">
    <property type="entry name" value="PYR_CT"/>
</dbReference>
<dbReference type="Proteomes" id="UP000253250">
    <property type="component" value="Unassembled WGS sequence"/>
</dbReference>
<dbReference type="EMBL" id="PSYR01000002">
    <property type="protein sequence ID" value="RCN56789.1"/>
    <property type="molecule type" value="Genomic_DNA"/>
</dbReference>
<dbReference type="PANTHER" id="PTHR42880:SF1">
    <property type="entry name" value="ISOPROPYLMALATE_HOMOCITRATE_CITRAMALATE SYNTHASE FAMILY PROTEIN"/>
    <property type="match status" value="1"/>
</dbReference>
<dbReference type="GO" id="GO:0019752">
    <property type="term" value="P:carboxylic acid metabolic process"/>
    <property type="evidence" value="ECO:0007669"/>
    <property type="project" value="UniProtKB-UniRule"/>
</dbReference>
<comment type="caution">
    <text evidence="9">The sequence shown here is derived from an EMBL/GenBank/DDBJ whole genome shotgun (WGS) entry which is preliminary data.</text>
</comment>
<dbReference type="InterPro" id="IPR013785">
    <property type="entry name" value="Aldolase_TIM"/>
</dbReference>
<dbReference type="SUPFAM" id="SSF51569">
    <property type="entry name" value="Aldolase"/>
    <property type="match status" value="1"/>
</dbReference>
<dbReference type="PROSITE" id="PS00815">
    <property type="entry name" value="AIPM_HOMOCIT_SYNTH_1"/>
    <property type="match status" value="1"/>
</dbReference>
<keyword evidence="8" id="KW-0535">Nitrogen fixation</keyword>
<dbReference type="Pfam" id="PF00682">
    <property type="entry name" value="HMGL-like"/>
    <property type="match status" value="1"/>
</dbReference>
<dbReference type="RefSeq" id="WP_065969002.1">
    <property type="nucleotide sequence ID" value="NZ_CP080624.1"/>
</dbReference>
<evidence type="ECO:0000256" key="5">
    <source>
        <dbReference type="ARBA" id="ARBA00022679"/>
    </source>
</evidence>
<comment type="catalytic activity">
    <reaction evidence="6 8">
        <text>acetyl-CoA + 2-oxoglutarate + H2O = (2R)-homocitrate + CoA + H(+)</text>
        <dbReference type="Rhea" id="RHEA:12929"/>
        <dbReference type="ChEBI" id="CHEBI:15377"/>
        <dbReference type="ChEBI" id="CHEBI:15378"/>
        <dbReference type="ChEBI" id="CHEBI:16810"/>
        <dbReference type="ChEBI" id="CHEBI:57287"/>
        <dbReference type="ChEBI" id="CHEBI:57288"/>
        <dbReference type="ChEBI" id="CHEBI:58884"/>
        <dbReference type="EC" id="2.3.3.14"/>
    </reaction>
</comment>
<evidence type="ECO:0000256" key="4">
    <source>
        <dbReference type="ARBA" id="ARBA00020735"/>
    </source>
</evidence>
<keyword evidence="10" id="KW-1185">Reference proteome</keyword>
<evidence type="ECO:0000313" key="10">
    <source>
        <dbReference type="Proteomes" id="UP000253250"/>
    </source>
</evidence>
<dbReference type="GO" id="GO:0009399">
    <property type="term" value="P:nitrogen fixation"/>
    <property type="evidence" value="ECO:0007669"/>
    <property type="project" value="UniProtKB-UniRule"/>
</dbReference>
<evidence type="ECO:0000256" key="7">
    <source>
        <dbReference type="RuleBase" id="RU003523"/>
    </source>
</evidence>